<sequence>FWLMLNLSVLTWIRFAIWLAIGFAVYFGYSYRNSLLGRQLRKAKKLGVPVESLFAQDAVAAEKMAQGESEDQARAEAAQETGNN</sequence>
<keyword evidence="1" id="KW-1133">Transmembrane helix</keyword>
<organism evidence="3 4">
    <name type="scientific">Gardnerella vaginalis</name>
    <dbReference type="NCBI Taxonomy" id="2702"/>
    <lineage>
        <taxon>Bacteria</taxon>
        <taxon>Bacillati</taxon>
        <taxon>Actinomycetota</taxon>
        <taxon>Actinomycetes</taxon>
        <taxon>Bifidobacteriales</taxon>
        <taxon>Bifidobacteriaceae</taxon>
        <taxon>Gardnerella</taxon>
    </lineage>
</organism>
<proteinExistence type="predicted"/>
<feature type="non-terminal residue" evidence="3">
    <location>
        <position position="1"/>
    </location>
</feature>
<feature type="transmembrane region" description="Helical" evidence="1">
    <location>
        <begin position="12"/>
        <end position="31"/>
    </location>
</feature>
<comment type="caution">
    <text evidence="3">The sequence shown here is derived from an EMBL/GenBank/DDBJ whole genome shotgun (WGS) entry which is preliminary data.</text>
</comment>
<keyword evidence="1" id="KW-0472">Membrane</keyword>
<name>A0A3E2CG10_GARVA</name>
<reference evidence="3 4" key="1">
    <citation type="submission" date="2017-07" db="EMBL/GenBank/DDBJ databases">
        <title>A comparative genomics approach to explaining the enigmatic role of Gardnerella vaginalis in the vaginal microbiome.</title>
        <authorList>
            <person name="Vancuren S.J."/>
            <person name="Hill J.E."/>
        </authorList>
    </citation>
    <scope>NUCLEOTIDE SEQUENCE [LARGE SCALE GENOMIC DNA]</scope>
    <source>
        <strain evidence="3 4">WP023</strain>
    </source>
</reference>
<dbReference type="InterPro" id="IPR029485">
    <property type="entry name" value="CAT_C"/>
</dbReference>
<dbReference type="Proteomes" id="UP000258379">
    <property type="component" value="Unassembled WGS sequence"/>
</dbReference>
<evidence type="ECO:0000313" key="4">
    <source>
        <dbReference type="Proteomes" id="UP000258379"/>
    </source>
</evidence>
<dbReference type="Pfam" id="PF13906">
    <property type="entry name" value="AA_permease_C"/>
    <property type="match status" value="1"/>
</dbReference>
<evidence type="ECO:0000313" key="3">
    <source>
        <dbReference type="EMBL" id="RFT30631.1"/>
    </source>
</evidence>
<gene>
    <name evidence="3" type="ORF">CG405_01710</name>
</gene>
<keyword evidence="1" id="KW-0812">Transmembrane</keyword>
<evidence type="ECO:0000259" key="2">
    <source>
        <dbReference type="Pfam" id="PF13906"/>
    </source>
</evidence>
<dbReference type="EMBL" id="NNRU01000001">
    <property type="protein sequence ID" value="RFT30631.1"/>
    <property type="molecule type" value="Genomic_DNA"/>
</dbReference>
<accession>A0A3E2CG10</accession>
<evidence type="ECO:0000256" key="1">
    <source>
        <dbReference type="SAM" id="Phobius"/>
    </source>
</evidence>
<feature type="domain" description="Cationic amino acid transporter C-terminal" evidence="2">
    <location>
        <begin position="2"/>
        <end position="34"/>
    </location>
</feature>
<dbReference type="AlphaFoldDB" id="A0A3E2CG10"/>
<protein>
    <recommendedName>
        <fullName evidence="2">Cationic amino acid transporter C-terminal domain-containing protein</fullName>
    </recommendedName>
</protein>